<dbReference type="PROSITE" id="PS51257">
    <property type="entry name" value="PROKAR_LIPOPROTEIN"/>
    <property type="match status" value="1"/>
</dbReference>
<evidence type="ECO:0000256" key="2">
    <source>
        <dbReference type="SAM" id="SignalP"/>
    </source>
</evidence>
<accession>A0A4Q1VC53</accession>
<feature type="region of interest" description="Disordered" evidence="1">
    <location>
        <begin position="137"/>
        <end position="160"/>
    </location>
</feature>
<dbReference type="EMBL" id="MZXW01000017">
    <property type="protein sequence ID" value="RXT47707.1"/>
    <property type="molecule type" value="Genomic_DNA"/>
</dbReference>
<feature type="chain" id="PRO_5020829161" evidence="2">
    <location>
        <begin position="22"/>
        <end position="204"/>
    </location>
</feature>
<keyword evidence="4" id="KW-1185">Reference proteome</keyword>
<evidence type="ECO:0000313" key="3">
    <source>
        <dbReference type="EMBL" id="RXT47707.1"/>
    </source>
</evidence>
<feature type="signal peptide" evidence="2">
    <location>
        <begin position="1"/>
        <end position="21"/>
    </location>
</feature>
<feature type="compositionally biased region" description="Gly residues" evidence="1">
    <location>
        <begin position="143"/>
        <end position="152"/>
    </location>
</feature>
<gene>
    <name evidence="3" type="ORF">B5V03_15660</name>
</gene>
<comment type="caution">
    <text evidence="3">The sequence shown here is derived from an EMBL/GenBank/DDBJ whole genome shotgun (WGS) entry which is preliminary data.</text>
</comment>
<protein>
    <submittedName>
        <fullName evidence="3">Uncharacterized protein</fullName>
    </submittedName>
</protein>
<name>A0A4Q1VC53_9BRAD</name>
<organism evidence="3 4">
    <name type="scientific">Bradyrhizobium betae</name>
    <dbReference type="NCBI Taxonomy" id="244734"/>
    <lineage>
        <taxon>Bacteria</taxon>
        <taxon>Pseudomonadati</taxon>
        <taxon>Pseudomonadota</taxon>
        <taxon>Alphaproteobacteria</taxon>
        <taxon>Hyphomicrobiales</taxon>
        <taxon>Nitrobacteraceae</taxon>
        <taxon>Bradyrhizobium</taxon>
    </lineage>
</organism>
<proteinExistence type="predicted"/>
<keyword evidence="2" id="KW-0732">Signal</keyword>
<dbReference type="AlphaFoldDB" id="A0A4Q1VC53"/>
<dbReference type="Proteomes" id="UP000290819">
    <property type="component" value="Unassembled WGS sequence"/>
</dbReference>
<sequence length="204" mass="19848">MLGRLVIAGTISLISVQVASAACLSGDQKLPAATVNNFVANPSSILGAADLAQTVRDLVASDSSTLSPVLALLQGASGDQQGAIGSGLGQAASVLCLQTDPNFAAEIQDRVNNSQSAPAKTAYAAITGDKNRTLATNASGAGISPGGVGGGTNPAANTGNGTGSTFTFSAESVRGNGLNYFSGGVTGISGVTSTTTTAARTTSP</sequence>
<evidence type="ECO:0000313" key="4">
    <source>
        <dbReference type="Proteomes" id="UP000290819"/>
    </source>
</evidence>
<evidence type="ECO:0000256" key="1">
    <source>
        <dbReference type="SAM" id="MobiDB-lite"/>
    </source>
</evidence>
<reference evidence="3 4" key="1">
    <citation type="submission" date="2017-03" db="EMBL/GenBank/DDBJ databases">
        <authorList>
            <person name="Safronova V.I."/>
            <person name="Sazanova A.L."/>
            <person name="Chirak E.R."/>
        </authorList>
    </citation>
    <scope>NUCLEOTIDE SEQUENCE [LARGE SCALE GENOMIC DNA]</scope>
    <source>
        <strain evidence="3 4">Opo-243</strain>
    </source>
</reference>